<evidence type="ECO:0000313" key="2">
    <source>
        <dbReference type="Proteomes" id="UP000814140"/>
    </source>
</evidence>
<keyword evidence="2" id="KW-1185">Reference proteome</keyword>
<dbReference type="Proteomes" id="UP000814140">
    <property type="component" value="Unassembled WGS sequence"/>
</dbReference>
<dbReference type="EMBL" id="MU277246">
    <property type="protein sequence ID" value="KAI0057519.1"/>
    <property type="molecule type" value="Genomic_DNA"/>
</dbReference>
<comment type="caution">
    <text evidence="1">The sequence shown here is derived from an EMBL/GenBank/DDBJ whole genome shotgun (WGS) entry which is preliminary data.</text>
</comment>
<protein>
    <submittedName>
        <fullName evidence="1">Uncharacterized protein</fullName>
    </submittedName>
</protein>
<sequence>VPAWVVEAQEFLLKAFDDGDWKVCVQRWVDMEKMLGYPDRKARHWVKTGSRPEQVGEWLKRHRVYTNIPDIGETEQYAESWRAWWLSLQPAWRVAGGSATWPLPRVAPDVIPEKDAQWSDLRKGGLNGFMVTLIALAWW</sequence>
<name>A0ACB8SLR4_9AGAM</name>
<reference evidence="1" key="1">
    <citation type="submission" date="2021-03" db="EMBL/GenBank/DDBJ databases">
        <authorList>
            <consortium name="DOE Joint Genome Institute"/>
            <person name="Ahrendt S."/>
            <person name="Looney B.P."/>
            <person name="Miyauchi S."/>
            <person name="Morin E."/>
            <person name="Drula E."/>
            <person name="Courty P.E."/>
            <person name="Chicoki N."/>
            <person name="Fauchery L."/>
            <person name="Kohler A."/>
            <person name="Kuo A."/>
            <person name="Labutti K."/>
            <person name="Pangilinan J."/>
            <person name="Lipzen A."/>
            <person name="Riley R."/>
            <person name="Andreopoulos W."/>
            <person name="He G."/>
            <person name="Johnson J."/>
            <person name="Barry K.W."/>
            <person name="Grigoriev I.V."/>
            <person name="Nagy L."/>
            <person name="Hibbett D."/>
            <person name="Henrissat B."/>
            <person name="Matheny P.B."/>
            <person name="Labbe J."/>
            <person name="Martin F."/>
        </authorList>
    </citation>
    <scope>NUCLEOTIDE SEQUENCE</scope>
    <source>
        <strain evidence="1">HHB10654</strain>
    </source>
</reference>
<accession>A0ACB8SLR4</accession>
<feature type="non-terminal residue" evidence="1">
    <location>
        <position position="139"/>
    </location>
</feature>
<gene>
    <name evidence="1" type="ORF">BV25DRAFT_1768228</name>
</gene>
<organism evidence="1 2">
    <name type="scientific">Artomyces pyxidatus</name>
    <dbReference type="NCBI Taxonomy" id="48021"/>
    <lineage>
        <taxon>Eukaryota</taxon>
        <taxon>Fungi</taxon>
        <taxon>Dikarya</taxon>
        <taxon>Basidiomycota</taxon>
        <taxon>Agaricomycotina</taxon>
        <taxon>Agaricomycetes</taxon>
        <taxon>Russulales</taxon>
        <taxon>Auriscalpiaceae</taxon>
        <taxon>Artomyces</taxon>
    </lineage>
</organism>
<feature type="non-terminal residue" evidence="1">
    <location>
        <position position="1"/>
    </location>
</feature>
<reference evidence="1" key="2">
    <citation type="journal article" date="2022" name="New Phytol.">
        <title>Evolutionary transition to the ectomycorrhizal habit in the genomes of a hyperdiverse lineage of mushroom-forming fungi.</title>
        <authorList>
            <person name="Looney B."/>
            <person name="Miyauchi S."/>
            <person name="Morin E."/>
            <person name="Drula E."/>
            <person name="Courty P.E."/>
            <person name="Kohler A."/>
            <person name="Kuo A."/>
            <person name="LaButti K."/>
            <person name="Pangilinan J."/>
            <person name="Lipzen A."/>
            <person name="Riley R."/>
            <person name="Andreopoulos W."/>
            <person name="He G."/>
            <person name="Johnson J."/>
            <person name="Nolan M."/>
            <person name="Tritt A."/>
            <person name="Barry K.W."/>
            <person name="Grigoriev I.V."/>
            <person name="Nagy L.G."/>
            <person name="Hibbett D."/>
            <person name="Henrissat B."/>
            <person name="Matheny P.B."/>
            <person name="Labbe J."/>
            <person name="Martin F.M."/>
        </authorList>
    </citation>
    <scope>NUCLEOTIDE SEQUENCE</scope>
    <source>
        <strain evidence="1">HHB10654</strain>
    </source>
</reference>
<evidence type="ECO:0000313" key="1">
    <source>
        <dbReference type="EMBL" id="KAI0057519.1"/>
    </source>
</evidence>
<proteinExistence type="predicted"/>